<dbReference type="PANTHER" id="PTHR45615">
    <property type="entry name" value="MYOSIN HEAVY CHAIN, NON-MUSCLE"/>
    <property type="match status" value="1"/>
</dbReference>
<dbReference type="GO" id="GO:1902404">
    <property type="term" value="P:mitotic actomyosin contractile ring contraction"/>
    <property type="evidence" value="ECO:0007669"/>
    <property type="project" value="TreeGrafter"/>
</dbReference>
<evidence type="ECO:0000313" key="3">
    <source>
        <dbReference type="EMBL" id="KZT01711.1"/>
    </source>
</evidence>
<keyword evidence="1" id="KW-0175">Coiled coil</keyword>
<dbReference type="SUPFAM" id="SSF90257">
    <property type="entry name" value="Myosin rod fragments"/>
    <property type="match status" value="1"/>
</dbReference>
<evidence type="ECO:0000256" key="1">
    <source>
        <dbReference type="SAM" id="Coils"/>
    </source>
</evidence>
<feature type="compositionally biased region" description="Basic and acidic residues" evidence="2">
    <location>
        <begin position="359"/>
        <end position="378"/>
    </location>
</feature>
<reference evidence="3 4" key="1">
    <citation type="journal article" date="2016" name="Mol. Biol. Evol.">
        <title>Comparative Genomics of Early-Diverging Mushroom-Forming Fungi Provides Insights into the Origins of Lignocellulose Decay Capabilities.</title>
        <authorList>
            <person name="Nagy L.G."/>
            <person name="Riley R."/>
            <person name="Tritt A."/>
            <person name="Adam C."/>
            <person name="Daum C."/>
            <person name="Floudas D."/>
            <person name="Sun H."/>
            <person name="Yadav J.S."/>
            <person name="Pangilinan J."/>
            <person name="Larsson K.H."/>
            <person name="Matsuura K."/>
            <person name="Barry K."/>
            <person name="Labutti K."/>
            <person name="Kuo R."/>
            <person name="Ohm R.A."/>
            <person name="Bhattacharya S.S."/>
            <person name="Shirouzu T."/>
            <person name="Yoshinaga Y."/>
            <person name="Martin F.M."/>
            <person name="Grigoriev I.V."/>
            <person name="Hibbett D.S."/>
        </authorList>
    </citation>
    <scope>NUCLEOTIDE SEQUENCE [LARGE SCALE GENOMIC DNA]</scope>
    <source>
        <strain evidence="3 4">93-53</strain>
    </source>
</reference>
<dbReference type="AlphaFoldDB" id="A0A165BV43"/>
<dbReference type="Gene3D" id="1.20.5.340">
    <property type="match status" value="1"/>
</dbReference>
<feature type="coiled-coil region" evidence="1">
    <location>
        <begin position="795"/>
        <end position="889"/>
    </location>
</feature>
<protein>
    <recommendedName>
        <fullName evidence="5">Myosin tail domain-containing protein</fullName>
    </recommendedName>
</protein>
<gene>
    <name evidence="3" type="ORF">LAESUDRAFT_717304</name>
</gene>
<keyword evidence="4" id="KW-1185">Reference proteome</keyword>
<dbReference type="Proteomes" id="UP000076871">
    <property type="component" value="Unassembled WGS sequence"/>
</dbReference>
<name>A0A165BV43_9APHY</name>
<dbReference type="GO" id="GO:0016460">
    <property type="term" value="C:myosin II complex"/>
    <property type="evidence" value="ECO:0007669"/>
    <property type="project" value="TreeGrafter"/>
</dbReference>
<dbReference type="PANTHER" id="PTHR45615:SF40">
    <property type="entry name" value="MYOSIN HEAVY CHAIN, NON-MUSCLE"/>
    <property type="match status" value="1"/>
</dbReference>
<feature type="region of interest" description="Disordered" evidence="2">
    <location>
        <begin position="359"/>
        <end position="384"/>
    </location>
</feature>
<feature type="coiled-coil region" evidence="1">
    <location>
        <begin position="612"/>
        <end position="754"/>
    </location>
</feature>
<organism evidence="3 4">
    <name type="scientific">Laetiporus sulphureus 93-53</name>
    <dbReference type="NCBI Taxonomy" id="1314785"/>
    <lineage>
        <taxon>Eukaryota</taxon>
        <taxon>Fungi</taxon>
        <taxon>Dikarya</taxon>
        <taxon>Basidiomycota</taxon>
        <taxon>Agaricomycotina</taxon>
        <taxon>Agaricomycetes</taxon>
        <taxon>Polyporales</taxon>
        <taxon>Laetiporus</taxon>
    </lineage>
</organism>
<dbReference type="RefSeq" id="XP_040759451.1">
    <property type="nucleotide sequence ID" value="XM_040907317.1"/>
</dbReference>
<dbReference type="STRING" id="1314785.A0A165BV43"/>
<evidence type="ECO:0008006" key="5">
    <source>
        <dbReference type="Google" id="ProtNLM"/>
    </source>
</evidence>
<evidence type="ECO:0000256" key="2">
    <source>
        <dbReference type="SAM" id="MobiDB-lite"/>
    </source>
</evidence>
<dbReference type="InParanoid" id="A0A165BV43"/>
<accession>A0A165BV43</accession>
<dbReference type="GO" id="GO:0051015">
    <property type="term" value="F:actin filament binding"/>
    <property type="evidence" value="ECO:0007669"/>
    <property type="project" value="TreeGrafter"/>
</dbReference>
<dbReference type="GO" id="GO:0110085">
    <property type="term" value="C:mitotic actomyosin contractile ring"/>
    <property type="evidence" value="ECO:0007669"/>
    <property type="project" value="TreeGrafter"/>
</dbReference>
<evidence type="ECO:0000313" key="4">
    <source>
        <dbReference type="Proteomes" id="UP000076871"/>
    </source>
</evidence>
<dbReference type="EMBL" id="KV427660">
    <property type="protein sequence ID" value="KZT01711.1"/>
    <property type="molecule type" value="Genomic_DNA"/>
</dbReference>
<feature type="coiled-coil region" evidence="1">
    <location>
        <begin position="40"/>
        <end position="221"/>
    </location>
</feature>
<dbReference type="GeneID" id="63824346"/>
<dbReference type="GO" id="GO:0000146">
    <property type="term" value="F:microfilament motor activity"/>
    <property type="evidence" value="ECO:0007669"/>
    <property type="project" value="TreeGrafter"/>
</dbReference>
<dbReference type="GO" id="GO:0032982">
    <property type="term" value="C:myosin filament"/>
    <property type="evidence" value="ECO:0007669"/>
    <property type="project" value="TreeGrafter"/>
</dbReference>
<sequence>MWTARRQMKKILNRAVVIRTIQRNAYVRPLLVATRNDEALRQKEAELVLIKERAEWEQKEKEALEGLRMRLEAEKSKVETELEAERALALDKDALLERSKKREAELEDEVAALQADLDILDSQLDRALKLQKESEEKHETLRQAFDQAAEHLVRLEAEQQEREGREADLNQQLDIAQEETDVLKAEREELQKIAEELKDLAAQREQDLARATERMDSLASDLNNELSAESRNRFFTSHPSSHPRLTTSFSDVFRDKVDTLEQEARQAKEQLAEMARTATEYSNMIKQKEQVIDRLTAELEKSKGERGQLLKQITELQARVDTLSVELDAQHSDRERDSALQSKLQQELDELCALLARKSTEETRRSEVEKSKGQELTDLRGQVSQLSRELDDARRVAVEGNNTLKAETDTLDREYRSLQQSYNSLLEREQSAQAQLMQTATALAEAEKTKRALDSELQLVRSRLIDTESQLAEMQKSKEALERQLTATQAKYEDSEDVVLQLEREKSAHDRQVEAIKKQLGAESAKRSKLERTASSQKIEIARLKEMNTKFDRELNKALSELKARAWEVKQPEAKQDKTIVEHVHVLEEAKRVTDHQLLKAQEEFEANRAYLKSLEKAKSRLMNEAEDLTRKREEAAEAHVKRLQIELQHTQEQVTDVKTQLATVQKAKDNLDLELTRLADQTDAPMSAVRLQRQHEARISMLESQLEEAEMAKDTAARIKEHVDRKMLENARLSELLEDEAEARRAAEAARLNGVQAMWDKFKTTIQDERQNDARLEESRKALVIQQRTANVELEDQHRQVQELLLAKKQMQSEIADLKDRLELEIVAKNEVTNAKRQLQQCLQKLEIKSSASTRLSSEHSSELHEAMDSYKAKIESYMKQLEESEVAKVKVTRAEQAAPAFTPSILPFSFSRRQPLPHQSRPSLLFGASLYPINPALPFCFGASLPINASLFNFAAPAFIPSYPFSRHHLSPSVPPSSPLPGDNAKTV</sequence>
<dbReference type="OrthoDB" id="2757600at2759"/>
<proteinExistence type="predicted"/>
<feature type="coiled-coil region" evidence="1">
    <location>
        <begin position="250"/>
        <end position="326"/>
    </location>
</feature>